<evidence type="ECO:0000256" key="1">
    <source>
        <dbReference type="SAM" id="MobiDB-lite"/>
    </source>
</evidence>
<dbReference type="AlphaFoldDB" id="A0A9W8TYB7"/>
<protein>
    <submittedName>
        <fullName evidence="2">Uncharacterized protein</fullName>
    </submittedName>
</protein>
<feature type="region of interest" description="Disordered" evidence="1">
    <location>
        <begin position="1"/>
        <end position="23"/>
    </location>
</feature>
<dbReference type="EMBL" id="JANVFU010000006">
    <property type="protein sequence ID" value="KAJ3744991.1"/>
    <property type="molecule type" value="Genomic_DNA"/>
</dbReference>
<dbReference type="Proteomes" id="UP001142393">
    <property type="component" value="Unassembled WGS sequence"/>
</dbReference>
<sequence>MTLGLGDGSCPDQDSHSKARSVFGGNTGKEIPFLVSSLQSRKTTRLAITILTLVSVVFSAPFTENREASNVIDSSASFSGNTSPSVSRRGIFHTCSVTFDQADHVSQVATVDSKTNDLAQQWVIRLLDEAEKRMGLDFSCNVKFINKYKGILFSGNYRYPIRFYLEDEGKKPICGIGSGGYGCSGSIRWDKSARFTHPYNAIQINSQDGGAIFQNNWSKGASQGSKPPQRNH</sequence>
<name>A0A9W8TYB7_9AGAR</name>
<organism evidence="2 3">
    <name type="scientific">Lentinula detonsa</name>
    <dbReference type="NCBI Taxonomy" id="2804962"/>
    <lineage>
        <taxon>Eukaryota</taxon>
        <taxon>Fungi</taxon>
        <taxon>Dikarya</taxon>
        <taxon>Basidiomycota</taxon>
        <taxon>Agaricomycotina</taxon>
        <taxon>Agaricomycetes</taxon>
        <taxon>Agaricomycetidae</taxon>
        <taxon>Agaricales</taxon>
        <taxon>Marasmiineae</taxon>
        <taxon>Omphalotaceae</taxon>
        <taxon>Lentinula</taxon>
    </lineage>
</organism>
<proteinExistence type="predicted"/>
<evidence type="ECO:0000313" key="2">
    <source>
        <dbReference type="EMBL" id="KAJ3744991.1"/>
    </source>
</evidence>
<gene>
    <name evidence="2" type="ORF">DFH05DRAFT_1459903</name>
</gene>
<comment type="caution">
    <text evidence="2">The sequence shown here is derived from an EMBL/GenBank/DDBJ whole genome shotgun (WGS) entry which is preliminary data.</text>
</comment>
<reference evidence="2 3" key="1">
    <citation type="journal article" date="2023" name="Proc. Natl. Acad. Sci. U.S.A.">
        <title>A global phylogenomic analysis of the shiitake genus Lentinula.</title>
        <authorList>
            <person name="Sierra-Patev S."/>
            <person name="Min B."/>
            <person name="Naranjo-Ortiz M."/>
            <person name="Looney B."/>
            <person name="Konkel Z."/>
            <person name="Slot J.C."/>
            <person name="Sakamoto Y."/>
            <person name="Steenwyk J.L."/>
            <person name="Rokas A."/>
            <person name="Carro J."/>
            <person name="Camarero S."/>
            <person name="Ferreira P."/>
            <person name="Molpeceres G."/>
            <person name="Ruiz-Duenas F.J."/>
            <person name="Serrano A."/>
            <person name="Henrissat B."/>
            <person name="Drula E."/>
            <person name="Hughes K.W."/>
            <person name="Mata J.L."/>
            <person name="Ishikawa N.K."/>
            <person name="Vargas-Isla R."/>
            <person name="Ushijima S."/>
            <person name="Smith C.A."/>
            <person name="Donoghue J."/>
            <person name="Ahrendt S."/>
            <person name="Andreopoulos W."/>
            <person name="He G."/>
            <person name="LaButti K."/>
            <person name="Lipzen A."/>
            <person name="Ng V."/>
            <person name="Riley R."/>
            <person name="Sandor L."/>
            <person name="Barry K."/>
            <person name="Martinez A.T."/>
            <person name="Xiao Y."/>
            <person name="Gibbons J.G."/>
            <person name="Terashima K."/>
            <person name="Grigoriev I.V."/>
            <person name="Hibbett D."/>
        </authorList>
    </citation>
    <scope>NUCLEOTIDE SEQUENCE [LARGE SCALE GENOMIC DNA]</scope>
    <source>
        <strain evidence="2 3">TFB7810</strain>
    </source>
</reference>
<keyword evidence="3" id="KW-1185">Reference proteome</keyword>
<accession>A0A9W8TYB7</accession>
<evidence type="ECO:0000313" key="3">
    <source>
        <dbReference type="Proteomes" id="UP001142393"/>
    </source>
</evidence>